<accession>A0A383EXZ7</accession>
<dbReference type="GO" id="GO:0008137">
    <property type="term" value="F:NADH dehydrogenase (ubiquinone) activity"/>
    <property type="evidence" value="ECO:0007669"/>
    <property type="project" value="InterPro"/>
</dbReference>
<dbReference type="PROSITE" id="PS00641">
    <property type="entry name" value="COMPLEX1_75K_1"/>
    <property type="match status" value="1"/>
</dbReference>
<dbReference type="AlphaFoldDB" id="A0A383EXZ7"/>
<dbReference type="GO" id="GO:0042773">
    <property type="term" value="P:ATP synthesis coupled electron transport"/>
    <property type="evidence" value="ECO:0007669"/>
    <property type="project" value="InterPro"/>
</dbReference>
<dbReference type="GO" id="GO:0016020">
    <property type="term" value="C:membrane"/>
    <property type="evidence" value="ECO:0007669"/>
    <property type="project" value="InterPro"/>
</dbReference>
<dbReference type="GO" id="GO:0051536">
    <property type="term" value="F:iron-sulfur cluster binding"/>
    <property type="evidence" value="ECO:0007669"/>
    <property type="project" value="InterPro"/>
</dbReference>
<gene>
    <name evidence="2" type="ORF">METZ01_LOCUS514676</name>
</gene>
<dbReference type="Pfam" id="PF13510">
    <property type="entry name" value="Fer2_4"/>
    <property type="match status" value="1"/>
</dbReference>
<protein>
    <recommendedName>
        <fullName evidence="1">2Fe-2S ferredoxin-type domain-containing protein</fullName>
    </recommendedName>
</protein>
<sequence>MILDGVEVSFTPGETIYEVASRSSAEIPTLCYDKRLDPFGGCRMCVVEVEGVRNPVASCTTPAAEGMEVRTSTETIDEHRKILLELVASENREVDVDPLRGYASQE</sequence>
<dbReference type="EMBL" id="UINC01229908">
    <property type="protein sequence ID" value="SVE61822.1"/>
    <property type="molecule type" value="Genomic_DNA"/>
</dbReference>
<evidence type="ECO:0000313" key="2">
    <source>
        <dbReference type="EMBL" id="SVE61822.1"/>
    </source>
</evidence>
<organism evidence="2">
    <name type="scientific">marine metagenome</name>
    <dbReference type="NCBI Taxonomy" id="408172"/>
    <lineage>
        <taxon>unclassified sequences</taxon>
        <taxon>metagenomes</taxon>
        <taxon>ecological metagenomes</taxon>
    </lineage>
</organism>
<dbReference type="Gene3D" id="3.10.20.740">
    <property type="match status" value="1"/>
</dbReference>
<feature type="domain" description="2Fe-2S ferredoxin-type" evidence="1">
    <location>
        <begin position="1"/>
        <end position="75"/>
    </location>
</feature>
<dbReference type="InterPro" id="IPR036010">
    <property type="entry name" value="2Fe-2S_ferredoxin-like_sf"/>
</dbReference>
<dbReference type="CDD" id="cd00207">
    <property type="entry name" value="fer2"/>
    <property type="match status" value="1"/>
</dbReference>
<dbReference type="InterPro" id="IPR001041">
    <property type="entry name" value="2Fe-2S_ferredoxin-type"/>
</dbReference>
<dbReference type="InterPro" id="IPR000283">
    <property type="entry name" value="NADH_UbQ_OxRdtase_75kDa_su_CS"/>
</dbReference>
<evidence type="ECO:0000259" key="1">
    <source>
        <dbReference type="PROSITE" id="PS51085"/>
    </source>
</evidence>
<proteinExistence type="predicted"/>
<name>A0A383EXZ7_9ZZZZ</name>
<dbReference type="SUPFAM" id="SSF54292">
    <property type="entry name" value="2Fe-2S ferredoxin-like"/>
    <property type="match status" value="1"/>
</dbReference>
<dbReference type="PROSITE" id="PS51085">
    <property type="entry name" value="2FE2S_FER_2"/>
    <property type="match status" value="1"/>
</dbReference>
<feature type="non-terminal residue" evidence="2">
    <location>
        <position position="106"/>
    </location>
</feature>
<reference evidence="2" key="1">
    <citation type="submission" date="2018-05" db="EMBL/GenBank/DDBJ databases">
        <authorList>
            <person name="Lanie J.A."/>
            <person name="Ng W.-L."/>
            <person name="Kazmierczak K.M."/>
            <person name="Andrzejewski T.M."/>
            <person name="Davidsen T.M."/>
            <person name="Wayne K.J."/>
            <person name="Tettelin H."/>
            <person name="Glass J.I."/>
            <person name="Rusch D."/>
            <person name="Podicherti R."/>
            <person name="Tsui H.-C.T."/>
            <person name="Winkler M.E."/>
        </authorList>
    </citation>
    <scope>NUCLEOTIDE SEQUENCE</scope>
</reference>